<evidence type="ECO:0000313" key="3">
    <source>
        <dbReference type="Proteomes" id="UP001551482"/>
    </source>
</evidence>
<protein>
    <submittedName>
        <fullName evidence="2">Transposase</fullName>
    </submittedName>
</protein>
<dbReference type="InterPro" id="IPR025668">
    <property type="entry name" value="Tnp_DDE_dom"/>
</dbReference>
<dbReference type="RefSeq" id="WP_358360264.1">
    <property type="nucleotide sequence ID" value="NZ_JBEZFP010000100.1"/>
</dbReference>
<dbReference type="Proteomes" id="UP001551482">
    <property type="component" value="Unassembled WGS sequence"/>
</dbReference>
<feature type="domain" description="Transposase DDE" evidence="1">
    <location>
        <begin position="3"/>
        <end position="64"/>
    </location>
</feature>
<keyword evidence="3" id="KW-1185">Reference proteome</keyword>
<dbReference type="Pfam" id="PF13751">
    <property type="entry name" value="DDE_Tnp_1_6"/>
    <property type="match status" value="1"/>
</dbReference>
<name>A0ABV3DRL5_9ACTN</name>
<proteinExistence type="predicted"/>
<dbReference type="EMBL" id="JBEZFP010000100">
    <property type="protein sequence ID" value="MEU8137799.1"/>
    <property type="molecule type" value="Genomic_DNA"/>
</dbReference>
<sequence length="97" mass="11439">MQSRLRREQRTDAWRRHHAIRIGCEATISEPVRAHGLRHCRYRGHAMTHVQHVLTAAGTNLVRLSECLPRGTIPLRTPKPTTWFRQLSDRQHTQHRH</sequence>
<reference evidence="2 3" key="1">
    <citation type="submission" date="2024-06" db="EMBL/GenBank/DDBJ databases">
        <title>The Natural Products Discovery Center: Release of the First 8490 Sequenced Strains for Exploring Actinobacteria Biosynthetic Diversity.</title>
        <authorList>
            <person name="Kalkreuter E."/>
            <person name="Kautsar S.A."/>
            <person name="Yang D."/>
            <person name="Bader C.D."/>
            <person name="Teijaro C.N."/>
            <person name="Fluegel L."/>
            <person name="Davis C.M."/>
            <person name="Simpson J.R."/>
            <person name="Lauterbach L."/>
            <person name="Steele A.D."/>
            <person name="Gui C."/>
            <person name="Meng S."/>
            <person name="Li G."/>
            <person name="Viehrig K."/>
            <person name="Ye F."/>
            <person name="Su P."/>
            <person name="Kiefer A.F."/>
            <person name="Nichols A."/>
            <person name="Cepeda A.J."/>
            <person name="Yan W."/>
            <person name="Fan B."/>
            <person name="Jiang Y."/>
            <person name="Adhikari A."/>
            <person name="Zheng C.-J."/>
            <person name="Schuster L."/>
            <person name="Cowan T.M."/>
            <person name="Smanski M.J."/>
            <person name="Chevrette M.G."/>
            <person name="De Carvalho L.P.S."/>
            <person name="Shen B."/>
        </authorList>
    </citation>
    <scope>NUCLEOTIDE SEQUENCE [LARGE SCALE GENOMIC DNA]</scope>
    <source>
        <strain evidence="2 3">NPDC048946</strain>
    </source>
</reference>
<evidence type="ECO:0000259" key="1">
    <source>
        <dbReference type="Pfam" id="PF13751"/>
    </source>
</evidence>
<comment type="caution">
    <text evidence="2">The sequence shown here is derived from an EMBL/GenBank/DDBJ whole genome shotgun (WGS) entry which is preliminary data.</text>
</comment>
<accession>A0ABV3DRL5</accession>
<organism evidence="2 3">
    <name type="scientific">Streptodolium elevatio</name>
    <dbReference type="NCBI Taxonomy" id="3157996"/>
    <lineage>
        <taxon>Bacteria</taxon>
        <taxon>Bacillati</taxon>
        <taxon>Actinomycetota</taxon>
        <taxon>Actinomycetes</taxon>
        <taxon>Kitasatosporales</taxon>
        <taxon>Streptomycetaceae</taxon>
        <taxon>Streptodolium</taxon>
    </lineage>
</organism>
<gene>
    <name evidence="2" type="ORF">AB0C36_30330</name>
</gene>
<evidence type="ECO:0000313" key="2">
    <source>
        <dbReference type="EMBL" id="MEU8137799.1"/>
    </source>
</evidence>